<protein>
    <submittedName>
        <fullName evidence="2">ABC transporter</fullName>
    </submittedName>
</protein>
<organism evidence="2 3">
    <name type="scientific">Limosilactobacillus reuteri</name>
    <name type="common">Lactobacillus reuteri</name>
    <dbReference type="NCBI Taxonomy" id="1598"/>
    <lineage>
        <taxon>Bacteria</taxon>
        <taxon>Bacillati</taxon>
        <taxon>Bacillota</taxon>
        <taxon>Bacilli</taxon>
        <taxon>Lactobacillales</taxon>
        <taxon>Lactobacillaceae</taxon>
        <taxon>Limosilactobacillus</taxon>
    </lineage>
</organism>
<accession>A0A073JMV2</accession>
<dbReference type="InterPro" id="IPR010288">
    <property type="entry name" value="EcsB_ABC"/>
</dbReference>
<feature type="transmembrane region" description="Helical" evidence="1">
    <location>
        <begin position="102"/>
        <end position="124"/>
    </location>
</feature>
<reference evidence="2 3" key="1">
    <citation type="submission" date="2014-06" db="EMBL/GenBank/DDBJ databases">
        <title>Genetic determinant of reutericyclin biosynthesis of Lactobacillus reuteri.</title>
        <authorList>
            <person name="Lin X."/>
            <person name="Duar R."/>
            <person name="Walter J."/>
            <person name="Gaenzle M."/>
        </authorList>
    </citation>
    <scope>NUCLEOTIDE SEQUENCE [LARGE SCALE GENOMIC DNA]</scope>
    <source>
        <strain evidence="2 3">LTH2584</strain>
    </source>
</reference>
<feature type="transmembrane region" description="Helical" evidence="1">
    <location>
        <begin position="286"/>
        <end position="313"/>
    </location>
</feature>
<feature type="transmembrane region" description="Helical" evidence="1">
    <location>
        <begin position="55"/>
        <end position="75"/>
    </location>
</feature>
<feature type="transmembrane region" description="Helical" evidence="1">
    <location>
        <begin position="172"/>
        <end position="205"/>
    </location>
</feature>
<comment type="caution">
    <text evidence="2">The sequence shown here is derived from an EMBL/GenBank/DDBJ whole genome shotgun (WGS) entry which is preliminary data.</text>
</comment>
<evidence type="ECO:0000313" key="3">
    <source>
        <dbReference type="Proteomes" id="UP000027731"/>
    </source>
</evidence>
<evidence type="ECO:0000313" key="2">
    <source>
        <dbReference type="EMBL" id="KEK14434.1"/>
    </source>
</evidence>
<dbReference type="AlphaFoldDB" id="A0A073JMV2"/>
<sequence>MNKLFSKRRSQHFMLLLRYWRLVFNDHFVIALFFLFGALAYGYSQWLPTLGPHEWWTRLILIGWFTVIAQIGRLATLIKKPDPVFLLPQVEGIHRYLNQATWYSLILAEIMTVVGAFIALPFALTTEKLSSAEIMTIFLVAIVNKADWMHVARKSLSLRWGGQQWRTRLEYWVNPLLASIAMWLVNPYVGLVVAVILYLAVIVYYRDLAVNWRIAVKAEQDRMYSVYRFFNLFTDVPSVQGNTKRRKWADGLIRWLSKDGQPWSYLYARAFVRSTEVSGIVSRLTLLGMVIVFLLPAGWLSTVVVVLFIYLIATQLMPLYDQYESNVFTHIYPIPASQQQADFKQLLAKVTALEALLIALASIGWQLNVGQMVINLIIAAVEVVLLSRFYFNVRVKKLMK</sequence>
<name>A0A073JMV2_LIMRT</name>
<dbReference type="GO" id="GO:0016020">
    <property type="term" value="C:membrane"/>
    <property type="evidence" value="ECO:0007669"/>
    <property type="project" value="InterPro"/>
</dbReference>
<dbReference type="PATRIC" id="fig|1598.90.peg.1530"/>
<dbReference type="PIRSF" id="PIRSF037259">
    <property type="entry name" value="EcsB_ABC"/>
    <property type="match status" value="1"/>
</dbReference>
<feature type="transmembrane region" description="Helical" evidence="1">
    <location>
        <begin position="373"/>
        <end position="391"/>
    </location>
</feature>
<dbReference type="Pfam" id="PF05975">
    <property type="entry name" value="EcsB"/>
    <property type="match status" value="1"/>
</dbReference>
<dbReference type="EMBL" id="JOSX01000020">
    <property type="protein sequence ID" value="KEK14434.1"/>
    <property type="molecule type" value="Genomic_DNA"/>
</dbReference>
<dbReference type="Proteomes" id="UP000027731">
    <property type="component" value="Unassembled WGS sequence"/>
</dbReference>
<feature type="transmembrane region" description="Helical" evidence="1">
    <location>
        <begin position="20"/>
        <end position="43"/>
    </location>
</feature>
<proteinExistence type="predicted"/>
<keyword evidence="1" id="KW-1133">Transmembrane helix</keyword>
<evidence type="ECO:0000256" key="1">
    <source>
        <dbReference type="SAM" id="Phobius"/>
    </source>
</evidence>
<keyword evidence="1" id="KW-0812">Transmembrane</keyword>
<keyword evidence="1" id="KW-0472">Membrane</keyword>
<gene>
    <name evidence="2" type="ORF">LR3_00970</name>
</gene>